<protein>
    <submittedName>
        <fullName evidence="2">Cyanovirin-N</fullName>
    </submittedName>
</protein>
<name>A0AA39ZJE4_9PEZI</name>
<dbReference type="InterPro" id="IPR036673">
    <property type="entry name" value="Cyanovirin-N_sf"/>
</dbReference>
<dbReference type="Gene3D" id="2.30.60.10">
    <property type="entry name" value="Cyanovirin-N"/>
    <property type="match status" value="1"/>
</dbReference>
<reference evidence="2" key="1">
    <citation type="submission" date="2023-06" db="EMBL/GenBank/DDBJ databases">
        <title>Genome-scale phylogeny and comparative genomics of the fungal order Sordariales.</title>
        <authorList>
            <consortium name="Lawrence Berkeley National Laboratory"/>
            <person name="Hensen N."/>
            <person name="Bonometti L."/>
            <person name="Westerberg I."/>
            <person name="Brannstrom I.O."/>
            <person name="Guillou S."/>
            <person name="Cros-Aarteil S."/>
            <person name="Calhoun S."/>
            <person name="Haridas S."/>
            <person name="Kuo A."/>
            <person name="Mondo S."/>
            <person name="Pangilinan J."/>
            <person name="Riley R."/>
            <person name="Labutti K."/>
            <person name="Andreopoulos B."/>
            <person name="Lipzen A."/>
            <person name="Chen C."/>
            <person name="Yanf M."/>
            <person name="Daum C."/>
            <person name="Ng V."/>
            <person name="Clum A."/>
            <person name="Steindorff A."/>
            <person name="Ohm R."/>
            <person name="Martin F."/>
            <person name="Silar P."/>
            <person name="Natvig D."/>
            <person name="Lalanne C."/>
            <person name="Gautier V."/>
            <person name="Ament-Velasquez S.L."/>
            <person name="Kruys A."/>
            <person name="Hutchinson M.I."/>
            <person name="Powell A.J."/>
            <person name="Barry K."/>
            <person name="Miller A.N."/>
            <person name="Grigoriev I.V."/>
            <person name="Debuchy R."/>
            <person name="Gladieux P."/>
            <person name="Thoren M.H."/>
            <person name="Johannesson H."/>
        </authorList>
    </citation>
    <scope>NUCLEOTIDE SEQUENCE</scope>
    <source>
        <strain evidence="2">CBS 307.81</strain>
    </source>
</reference>
<proteinExistence type="predicted"/>
<organism evidence="2 3">
    <name type="scientific">Cercophora samala</name>
    <dbReference type="NCBI Taxonomy" id="330535"/>
    <lineage>
        <taxon>Eukaryota</taxon>
        <taxon>Fungi</taxon>
        <taxon>Dikarya</taxon>
        <taxon>Ascomycota</taxon>
        <taxon>Pezizomycotina</taxon>
        <taxon>Sordariomycetes</taxon>
        <taxon>Sordariomycetidae</taxon>
        <taxon>Sordariales</taxon>
        <taxon>Lasiosphaeriaceae</taxon>
        <taxon>Cercophora</taxon>
    </lineage>
</organism>
<dbReference type="PANTHER" id="PTHR42076">
    <property type="entry name" value="CYANOVIRIN-N HOMOLOG"/>
    <property type="match status" value="1"/>
</dbReference>
<dbReference type="SMART" id="SM01111">
    <property type="entry name" value="CVNH"/>
    <property type="match status" value="1"/>
</dbReference>
<accession>A0AA39ZJE4</accession>
<evidence type="ECO:0000259" key="1">
    <source>
        <dbReference type="SMART" id="SM01111"/>
    </source>
</evidence>
<dbReference type="PANTHER" id="PTHR42076:SF1">
    <property type="entry name" value="CYANOVIRIN-N DOMAIN-CONTAINING PROTEIN"/>
    <property type="match status" value="1"/>
</dbReference>
<dbReference type="InterPro" id="IPR011058">
    <property type="entry name" value="Cyanovirin-N"/>
</dbReference>
<keyword evidence="3" id="KW-1185">Reference proteome</keyword>
<comment type="caution">
    <text evidence="2">The sequence shown here is derived from an EMBL/GenBank/DDBJ whole genome shotgun (WGS) entry which is preliminary data.</text>
</comment>
<dbReference type="Pfam" id="PF08881">
    <property type="entry name" value="CVNH"/>
    <property type="match status" value="1"/>
</dbReference>
<gene>
    <name evidence="2" type="ORF">QBC41DRAFT_268961</name>
</gene>
<evidence type="ECO:0000313" key="2">
    <source>
        <dbReference type="EMBL" id="KAK0672151.1"/>
    </source>
</evidence>
<sequence>MSFHLSAQNIRVDDGHILRAELQNGDGEWVEAELDLNTVLGNNDGIFEWGAGDFNASAQGVTFDLEGDEGVPVLRAGLTNMNGDVNWHDVNLAERITNNNGQFELQ</sequence>
<dbReference type="SUPFAM" id="SSF51322">
    <property type="entry name" value="Cyanovirin-N"/>
    <property type="match status" value="1"/>
</dbReference>
<dbReference type="Proteomes" id="UP001174997">
    <property type="component" value="Unassembled WGS sequence"/>
</dbReference>
<dbReference type="EMBL" id="JAULSY010000015">
    <property type="protein sequence ID" value="KAK0672151.1"/>
    <property type="molecule type" value="Genomic_DNA"/>
</dbReference>
<dbReference type="AlphaFoldDB" id="A0AA39ZJE4"/>
<feature type="domain" description="Cyanovirin-N" evidence="1">
    <location>
        <begin position="2"/>
        <end position="105"/>
    </location>
</feature>
<evidence type="ECO:0000313" key="3">
    <source>
        <dbReference type="Proteomes" id="UP001174997"/>
    </source>
</evidence>